<reference evidence="6" key="1">
    <citation type="submission" date="2022-06" db="EMBL/GenBank/DDBJ databases">
        <authorList>
            <person name="Ping M."/>
        </authorList>
    </citation>
    <scope>NUCLEOTIDE SEQUENCE</scope>
    <source>
        <strain evidence="6">JCM11759T</strain>
    </source>
</reference>
<dbReference type="SUPFAM" id="SSF52540">
    <property type="entry name" value="P-loop containing nucleoside triphosphate hydrolases"/>
    <property type="match status" value="1"/>
</dbReference>
<dbReference type="InterPro" id="IPR027417">
    <property type="entry name" value="P-loop_NTPase"/>
</dbReference>
<evidence type="ECO:0000256" key="1">
    <source>
        <dbReference type="ARBA" id="ARBA00005417"/>
    </source>
</evidence>
<keyword evidence="4 6" id="KW-0067">ATP-binding</keyword>
<feature type="domain" description="ABC transporter" evidence="5">
    <location>
        <begin position="5"/>
        <end position="236"/>
    </location>
</feature>
<keyword evidence="7" id="KW-1185">Reference proteome</keyword>
<dbReference type="EMBL" id="CP099837">
    <property type="protein sequence ID" value="USY20312.1"/>
    <property type="molecule type" value="Genomic_DNA"/>
</dbReference>
<name>A0ABY5D7G5_9ACTN</name>
<dbReference type="InterPro" id="IPR003439">
    <property type="entry name" value="ABC_transporter-like_ATP-bd"/>
</dbReference>
<dbReference type="SMART" id="SM00382">
    <property type="entry name" value="AAA"/>
    <property type="match status" value="1"/>
</dbReference>
<dbReference type="InterPro" id="IPR003593">
    <property type="entry name" value="AAA+_ATPase"/>
</dbReference>
<dbReference type="PROSITE" id="PS50893">
    <property type="entry name" value="ABC_TRANSPORTER_2"/>
    <property type="match status" value="1"/>
</dbReference>
<dbReference type="Gene3D" id="3.40.50.300">
    <property type="entry name" value="P-loop containing nucleotide triphosphate hydrolases"/>
    <property type="match status" value="1"/>
</dbReference>
<evidence type="ECO:0000256" key="3">
    <source>
        <dbReference type="ARBA" id="ARBA00022741"/>
    </source>
</evidence>
<comment type="similarity">
    <text evidence="1">Belongs to the ABC transporter superfamily.</text>
</comment>
<dbReference type="GO" id="GO:0005524">
    <property type="term" value="F:ATP binding"/>
    <property type="evidence" value="ECO:0007669"/>
    <property type="project" value="UniProtKB-KW"/>
</dbReference>
<accession>A0ABY5D7G5</accession>
<dbReference type="PROSITE" id="PS00211">
    <property type="entry name" value="ABC_TRANSPORTER_1"/>
    <property type="match status" value="1"/>
</dbReference>
<evidence type="ECO:0000313" key="7">
    <source>
        <dbReference type="Proteomes" id="UP001055940"/>
    </source>
</evidence>
<dbReference type="Pfam" id="PF00005">
    <property type="entry name" value="ABC_tran"/>
    <property type="match status" value="1"/>
</dbReference>
<dbReference type="InterPro" id="IPR017871">
    <property type="entry name" value="ABC_transporter-like_CS"/>
</dbReference>
<dbReference type="PANTHER" id="PTHR43335">
    <property type="entry name" value="ABC TRANSPORTER, ATP-BINDING PROTEIN"/>
    <property type="match status" value="1"/>
</dbReference>
<proteinExistence type="inferred from homology"/>
<sequence length="294" mass="32470">MQHTISVRKLSKSYGTHRVINGLDFDLAMGVTGVLGPNGAGKTTLLRCLATVLRADAGQLNLLGLNPDIKSERTRIRRNLGYLPQDPGMYPNFTCREMLDYIAVLREISEKEEREEAVARALAEVDLSASAGVRIRKLSGGMRQRLAIAQAFLADPGFVILDEPTVGLDPEQRMRFRTLISRKSEQRTVVLSTHQTDDVAALCSRVLVYRDGRVLFAGTPQELAEHARGRVWVSERPPGRQHAMWRTASGDYRSIGERPPGARAAEPAVEDGYLLLLESAPKAADTENSIGRLR</sequence>
<gene>
    <name evidence="6" type="ORF">NE857_01185</name>
</gene>
<protein>
    <submittedName>
        <fullName evidence="6">ATP-binding cassette domain-containing protein</fullName>
    </submittedName>
</protein>
<evidence type="ECO:0000259" key="5">
    <source>
        <dbReference type="PROSITE" id="PS50893"/>
    </source>
</evidence>
<dbReference type="Proteomes" id="UP001055940">
    <property type="component" value="Chromosome"/>
</dbReference>
<evidence type="ECO:0000313" key="6">
    <source>
        <dbReference type="EMBL" id="USY20312.1"/>
    </source>
</evidence>
<dbReference type="RefSeq" id="WP_254419400.1">
    <property type="nucleotide sequence ID" value="NZ_BAAAJB010000006.1"/>
</dbReference>
<dbReference type="PANTHER" id="PTHR43335:SF2">
    <property type="entry name" value="ABC TRANSPORTER, ATP-BINDING PROTEIN"/>
    <property type="match status" value="1"/>
</dbReference>
<keyword evidence="2" id="KW-0813">Transport</keyword>
<keyword evidence="3" id="KW-0547">Nucleotide-binding</keyword>
<evidence type="ECO:0000256" key="2">
    <source>
        <dbReference type="ARBA" id="ARBA00022448"/>
    </source>
</evidence>
<evidence type="ECO:0000256" key="4">
    <source>
        <dbReference type="ARBA" id="ARBA00022840"/>
    </source>
</evidence>
<organism evidence="6 7">
    <name type="scientific">Nocardiopsis exhalans</name>
    <dbReference type="NCBI Taxonomy" id="163604"/>
    <lineage>
        <taxon>Bacteria</taxon>
        <taxon>Bacillati</taxon>
        <taxon>Actinomycetota</taxon>
        <taxon>Actinomycetes</taxon>
        <taxon>Streptosporangiales</taxon>
        <taxon>Nocardiopsidaceae</taxon>
        <taxon>Nocardiopsis</taxon>
    </lineage>
</organism>